<proteinExistence type="inferred from homology"/>
<dbReference type="Proteomes" id="UP000263489">
    <property type="component" value="Unassembled WGS sequence"/>
</dbReference>
<comment type="caution">
    <text evidence="5">The sequence shown here is derived from an EMBL/GenBank/DDBJ whole genome shotgun (WGS) entry which is preliminary data.</text>
</comment>
<feature type="domain" description="Bacterial type II secretion system protein E" evidence="4">
    <location>
        <begin position="22"/>
        <end position="97"/>
    </location>
</feature>
<dbReference type="GO" id="GO:0016887">
    <property type="term" value="F:ATP hydrolysis activity"/>
    <property type="evidence" value="ECO:0007669"/>
    <property type="project" value="TreeGrafter"/>
</dbReference>
<evidence type="ECO:0000256" key="1">
    <source>
        <dbReference type="ARBA" id="ARBA00006611"/>
    </source>
</evidence>
<dbReference type="InterPro" id="IPR001482">
    <property type="entry name" value="T2SS/T4SS_dom"/>
</dbReference>
<evidence type="ECO:0000256" key="2">
    <source>
        <dbReference type="ARBA" id="ARBA00022741"/>
    </source>
</evidence>
<gene>
    <name evidence="5" type="ORF">DC045_23515</name>
</gene>
<dbReference type="Pfam" id="PF00437">
    <property type="entry name" value="T2SSE"/>
    <property type="match status" value="1"/>
</dbReference>
<accession>A0A352J0I6</accession>
<dbReference type="EMBL" id="DNNA01000353">
    <property type="protein sequence ID" value="HBC37219.1"/>
    <property type="molecule type" value="Genomic_DNA"/>
</dbReference>
<dbReference type="GO" id="GO:0005886">
    <property type="term" value="C:plasma membrane"/>
    <property type="evidence" value="ECO:0007669"/>
    <property type="project" value="TreeGrafter"/>
</dbReference>
<comment type="similarity">
    <text evidence="1">Belongs to the GSP E family.</text>
</comment>
<dbReference type="PANTHER" id="PTHR30258:SF3">
    <property type="entry name" value="SLL1921 PROTEIN"/>
    <property type="match status" value="1"/>
</dbReference>
<evidence type="ECO:0000313" key="6">
    <source>
        <dbReference type="Proteomes" id="UP000263489"/>
    </source>
</evidence>
<evidence type="ECO:0000259" key="4">
    <source>
        <dbReference type="Pfam" id="PF00437"/>
    </source>
</evidence>
<dbReference type="SUPFAM" id="SSF52540">
    <property type="entry name" value="P-loop containing nucleoside triphosphate hydrolases"/>
    <property type="match status" value="1"/>
</dbReference>
<dbReference type="GO" id="GO:0005524">
    <property type="term" value="F:ATP binding"/>
    <property type="evidence" value="ECO:0007669"/>
    <property type="project" value="UniProtKB-KW"/>
</dbReference>
<evidence type="ECO:0000256" key="3">
    <source>
        <dbReference type="ARBA" id="ARBA00022840"/>
    </source>
</evidence>
<protein>
    <submittedName>
        <fullName evidence="5">Secretion system protein E</fullName>
    </submittedName>
</protein>
<sequence>EIPPPSEVLTQLGPQFQSPDLVFYQGRGCNKCHKGYKGRVAIHEVLTMNEDLRIAITEGASAMQIETIAREQGMKVLLDDALEKLRTGLTTPDEVLRLLGPQVLNG</sequence>
<keyword evidence="2" id="KW-0547">Nucleotide-binding</keyword>
<dbReference type="InterPro" id="IPR027417">
    <property type="entry name" value="P-loop_NTPase"/>
</dbReference>
<organism evidence="5 6">
    <name type="scientific">Marinobacter adhaerens</name>
    <dbReference type="NCBI Taxonomy" id="1033846"/>
    <lineage>
        <taxon>Bacteria</taxon>
        <taxon>Pseudomonadati</taxon>
        <taxon>Pseudomonadota</taxon>
        <taxon>Gammaproteobacteria</taxon>
        <taxon>Pseudomonadales</taxon>
        <taxon>Marinobacteraceae</taxon>
        <taxon>Marinobacter</taxon>
    </lineage>
</organism>
<dbReference type="AlphaFoldDB" id="A0A352J0I6"/>
<evidence type="ECO:0000313" key="5">
    <source>
        <dbReference type="EMBL" id="HBC37219.1"/>
    </source>
</evidence>
<reference evidence="5 6" key="1">
    <citation type="journal article" date="2018" name="Nat. Biotechnol.">
        <title>A standardized bacterial taxonomy based on genome phylogeny substantially revises the tree of life.</title>
        <authorList>
            <person name="Parks D.H."/>
            <person name="Chuvochina M."/>
            <person name="Waite D.W."/>
            <person name="Rinke C."/>
            <person name="Skarshewski A."/>
            <person name="Chaumeil P.A."/>
            <person name="Hugenholtz P."/>
        </authorList>
    </citation>
    <scope>NUCLEOTIDE SEQUENCE [LARGE SCALE GENOMIC DNA]</scope>
    <source>
        <strain evidence="5">UBA9380</strain>
    </source>
</reference>
<name>A0A352J0I6_9GAMM</name>
<dbReference type="PANTHER" id="PTHR30258">
    <property type="entry name" value="TYPE II SECRETION SYSTEM PROTEIN GSPE-RELATED"/>
    <property type="match status" value="1"/>
</dbReference>
<feature type="non-terminal residue" evidence="5">
    <location>
        <position position="1"/>
    </location>
</feature>
<keyword evidence="3" id="KW-0067">ATP-binding</keyword>
<dbReference type="Gene3D" id="3.40.50.300">
    <property type="entry name" value="P-loop containing nucleotide triphosphate hydrolases"/>
    <property type="match status" value="1"/>
</dbReference>